<feature type="compositionally biased region" description="Polar residues" evidence="1">
    <location>
        <begin position="526"/>
        <end position="535"/>
    </location>
</feature>
<reference evidence="3" key="1">
    <citation type="submission" date="2015-09" db="EMBL/GenBank/DDBJ databases">
        <authorList>
            <consortium name="Pathogen Informatics"/>
        </authorList>
    </citation>
    <scope>NUCLEOTIDE SEQUENCE [LARGE SCALE GENOMIC DNA]</scope>
    <source>
        <strain evidence="3">Lake Konstanz</strain>
    </source>
</reference>
<protein>
    <submittedName>
        <fullName evidence="2">Uncharacterized protein</fullName>
    </submittedName>
</protein>
<name>A0A0S4JNJ9_BODSA</name>
<feature type="region of interest" description="Disordered" evidence="1">
    <location>
        <begin position="99"/>
        <end position="210"/>
    </location>
</feature>
<proteinExistence type="predicted"/>
<evidence type="ECO:0000313" key="2">
    <source>
        <dbReference type="EMBL" id="CUG91793.1"/>
    </source>
</evidence>
<feature type="region of interest" description="Disordered" evidence="1">
    <location>
        <begin position="356"/>
        <end position="506"/>
    </location>
</feature>
<feature type="region of interest" description="Disordered" evidence="1">
    <location>
        <begin position="812"/>
        <end position="842"/>
    </location>
</feature>
<feature type="region of interest" description="Disordered" evidence="1">
    <location>
        <begin position="860"/>
        <end position="901"/>
    </location>
</feature>
<feature type="region of interest" description="Disordered" evidence="1">
    <location>
        <begin position="632"/>
        <end position="662"/>
    </location>
</feature>
<gene>
    <name evidence="2" type="ORF">BSAL_34160</name>
</gene>
<organism evidence="2 3">
    <name type="scientific">Bodo saltans</name>
    <name type="common">Flagellated protozoan</name>
    <dbReference type="NCBI Taxonomy" id="75058"/>
    <lineage>
        <taxon>Eukaryota</taxon>
        <taxon>Discoba</taxon>
        <taxon>Euglenozoa</taxon>
        <taxon>Kinetoplastea</taxon>
        <taxon>Metakinetoplastina</taxon>
        <taxon>Eubodonida</taxon>
        <taxon>Bodonidae</taxon>
        <taxon>Bodo</taxon>
    </lineage>
</organism>
<keyword evidence="3" id="KW-1185">Reference proteome</keyword>
<evidence type="ECO:0000313" key="3">
    <source>
        <dbReference type="Proteomes" id="UP000051952"/>
    </source>
</evidence>
<dbReference type="EMBL" id="CYKH01001971">
    <property type="protein sequence ID" value="CUG91793.1"/>
    <property type="molecule type" value="Genomic_DNA"/>
</dbReference>
<feature type="compositionally biased region" description="Basic and acidic residues" evidence="1">
    <location>
        <begin position="177"/>
        <end position="186"/>
    </location>
</feature>
<feature type="non-terminal residue" evidence="2">
    <location>
        <position position="901"/>
    </location>
</feature>
<feature type="region of interest" description="Disordered" evidence="1">
    <location>
        <begin position="306"/>
        <end position="343"/>
    </location>
</feature>
<sequence>NKKRSSCRSLRSRPSDHTHHLTPAPPLGSLPLARAPTASNRSLIEKSITTKHNTTVIEHNKNKKETLFTQVSHYTAMAATHPYRTHGYSSPFVARGSQQFPAAKEGSERSAPRIPALLHIGGVEMNPGPRPDKRRDESEESPAELGPIAPPPLTAPSTEEEAPNQRRGRGKAKGRKERKEPAERNELAGPTESKVPPQALNDRVASRDGRRVEAVRTVAVEHDGPAHVDPLQKEAEAKTLACPGCGKSLSCSQLERHINAEHLPTSATSAAFIDGLPKGWSICTCGRRVVRSGRGAKSSCIDCRRSVGGPPVPSHNTPRTGVPPRPHQSVTTPTAVPLSPTPPSNHIENAIVTHTTAEPTLRCADTDITPVPTTPTRQCSQRSPLAPKTPGAHPPSASPNQRASPEQRAPLPGAPRSPIPHTNRSRPCSPHEDRPLDGFLTQQLSPITDNGESPQAKDPTQHMTTPPVSPRCLSMEVTCPGDCTRGASDSPHHEHPPTATQLEHAPQIDGMTLAWEAERAVTAQTELDNQSTTHHTVPAPNDHTTPSLPPKQRAHSISRAAYKAISTNTIKRLLPSAGRRCASTPAAPLDQTGLYRPTDLAHVAVAFEDGYDHSHGEYARQRALRHVFGDTASHPSKARHPTQPSHKAPAAPTKMGTAATNRRDLSALADVRALLESRKPPTTTMLLLHDRRSNKPIAPHSQAQHTKEQEGVPVAQTPAPDTTHSSHNDTTTEFTHETVPTAPCPQIQNGASTPTSSDAPLQRSTTFIDPLPILHSPPCPTGCFAEPVSVTNQAYEAVERPSTVSIHGGPASAWNNDTTHVPPVPPRLGQAESAPLPPPSPEEPGVFTVEVAPITIQTSGRGECEMHTPATSNPRPHERAANPKPPTKTYIPKAVTVPGTH</sequence>
<feature type="compositionally biased region" description="Polar residues" evidence="1">
    <location>
        <begin position="440"/>
        <end position="453"/>
    </location>
</feature>
<dbReference type="AlphaFoldDB" id="A0A0S4JNJ9"/>
<accession>A0A0S4JNJ9</accession>
<dbReference type="Proteomes" id="UP000051952">
    <property type="component" value="Unassembled WGS sequence"/>
</dbReference>
<feature type="compositionally biased region" description="Polar residues" evidence="1">
    <location>
        <begin position="746"/>
        <end position="761"/>
    </location>
</feature>
<feature type="compositionally biased region" description="Low complexity" evidence="1">
    <location>
        <begin position="721"/>
        <end position="741"/>
    </location>
</feature>
<feature type="compositionally biased region" description="Basic residues" evidence="1">
    <location>
        <begin position="166"/>
        <end position="176"/>
    </location>
</feature>
<feature type="non-terminal residue" evidence="2">
    <location>
        <position position="1"/>
    </location>
</feature>
<dbReference type="VEuPathDB" id="TriTrypDB:BSAL_34160"/>
<feature type="region of interest" description="Disordered" evidence="1">
    <location>
        <begin position="691"/>
        <end position="761"/>
    </location>
</feature>
<feature type="region of interest" description="Disordered" evidence="1">
    <location>
        <begin position="1"/>
        <end position="34"/>
    </location>
</feature>
<evidence type="ECO:0000256" key="1">
    <source>
        <dbReference type="SAM" id="MobiDB-lite"/>
    </source>
</evidence>
<feature type="region of interest" description="Disordered" evidence="1">
    <location>
        <begin position="526"/>
        <end position="551"/>
    </location>
</feature>